<name>A0A167URF4_9AGAM</name>
<dbReference type="InterPro" id="IPR027417">
    <property type="entry name" value="P-loop_NTPase"/>
</dbReference>
<dbReference type="AlphaFoldDB" id="A0A167URF4"/>
<dbReference type="SUPFAM" id="SSF52540">
    <property type="entry name" value="P-loop containing nucleoside triphosphate hydrolases"/>
    <property type="match status" value="1"/>
</dbReference>
<dbReference type="Gene3D" id="3.40.50.300">
    <property type="entry name" value="P-loop containing nucleotide triphosphate hydrolases"/>
    <property type="match status" value="1"/>
</dbReference>
<reference evidence="1 2" key="1">
    <citation type="journal article" date="2016" name="Mol. Biol. Evol.">
        <title>Comparative Genomics of Early-Diverging Mushroom-Forming Fungi Provides Insights into the Origins of Lignocellulose Decay Capabilities.</title>
        <authorList>
            <person name="Nagy L.G."/>
            <person name="Riley R."/>
            <person name="Tritt A."/>
            <person name="Adam C."/>
            <person name="Daum C."/>
            <person name="Floudas D."/>
            <person name="Sun H."/>
            <person name="Yadav J.S."/>
            <person name="Pangilinan J."/>
            <person name="Larsson K.H."/>
            <person name="Matsuura K."/>
            <person name="Barry K."/>
            <person name="Labutti K."/>
            <person name="Kuo R."/>
            <person name="Ohm R.A."/>
            <person name="Bhattacharya S.S."/>
            <person name="Shirouzu T."/>
            <person name="Yoshinaga Y."/>
            <person name="Martin F.M."/>
            <person name="Grigoriev I.V."/>
            <person name="Hibbett D.S."/>
        </authorList>
    </citation>
    <scope>NUCLEOTIDE SEQUENCE [LARGE SCALE GENOMIC DNA]</scope>
    <source>
        <strain evidence="1 2">CBS 109695</strain>
    </source>
</reference>
<dbReference type="CDD" id="cd00882">
    <property type="entry name" value="Ras_like_GTPase"/>
    <property type="match status" value="1"/>
</dbReference>
<gene>
    <name evidence="1" type="ORF">FIBSPDRAFT_767782</name>
</gene>
<sequence length="295" mass="32949">MGPTGAGKSTFIGYATQESSAPVDHTSDIRAVRTKRPDDQGSVIFVDTPGFDDTNRSDIEILAQIAGWFVKVYKEKVALSAILYLHRISDNRMAGSPLKNLKMFASMCGQEAMPHVILATTMWSETKLATGERRETELKTTFWADMIAQGCTVQRFEDTYDSAWQIVGDSLAGEENIILSHEIYDDKKNLNETGAGIKLTEELNRLISDQKVAARRMEEQVKSQHNPVLVAELQRRHDEIEEKNSVYYLSCGRLAVMLLLYVLLSLTVRLTGVPVSVESSRIANSPCEPFYPVPD</sequence>
<dbReference type="STRING" id="436010.A0A167URF4"/>
<organism evidence="1 2">
    <name type="scientific">Athelia psychrophila</name>
    <dbReference type="NCBI Taxonomy" id="1759441"/>
    <lineage>
        <taxon>Eukaryota</taxon>
        <taxon>Fungi</taxon>
        <taxon>Dikarya</taxon>
        <taxon>Basidiomycota</taxon>
        <taxon>Agaricomycotina</taxon>
        <taxon>Agaricomycetes</taxon>
        <taxon>Agaricomycetidae</taxon>
        <taxon>Atheliales</taxon>
        <taxon>Atheliaceae</taxon>
        <taxon>Athelia</taxon>
    </lineage>
</organism>
<proteinExistence type="predicted"/>
<protein>
    <submittedName>
        <fullName evidence="1">Uncharacterized protein</fullName>
    </submittedName>
</protein>
<keyword evidence="2" id="KW-1185">Reference proteome</keyword>
<dbReference type="EMBL" id="KV417946">
    <property type="protein sequence ID" value="KZP04214.1"/>
    <property type="molecule type" value="Genomic_DNA"/>
</dbReference>
<evidence type="ECO:0000313" key="1">
    <source>
        <dbReference type="EMBL" id="KZP04214.1"/>
    </source>
</evidence>
<evidence type="ECO:0000313" key="2">
    <source>
        <dbReference type="Proteomes" id="UP000076532"/>
    </source>
</evidence>
<dbReference type="OrthoDB" id="8954335at2759"/>
<dbReference type="Proteomes" id="UP000076532">
    <property type="component" value="Unassembled WGS sequence"/>
</dbReference>
<accession>A0A167URF4</accession>